<gene>
    <name evidence="3" type="ORF">SAMN04487884_104155</name>
</gene>
<dbReference type="RefSeq" id="WP_074754684.1">
    <property type="nucleotide sequence ID" value="NZ_FOGJ01000004.1"/>
</dbReference>
<dbReference type="EMBL" id="FOGJ01000004">
    <property type="protein sequence ID" value="SER34212.1"/>
    <property type="molecule type" value="Genomic_DNA"/>
</dbReference>
<keyword evidence="3" id="KW-0282">Flagellum</keyword>
<evidence type="ECO:0000313" key="3">
    <source>
        <dbReference type="EMBL" id="SER34212.1"/>
    </source>
</evidence>
<feature type="compositionally biased region" description="Basic and acidic residues" evidence="1">
    <location>
        <begin position="280"/>
        <end position="296"/>
    </location>
</feature>
<dbReference type="InterPro" id="IPR021136">
    <property type="entry name" value="Flagellar_hook_control-like_C"/>
</dbReference>
<dbReference type="AlphaFoldDB" id="A0A1H9NE64"/>
<proteinExistence type="predicted"/>
<sequence>MPGNTVYDASILSMMPQVATAATKVVSKVQQAKGDDFGSVITDASLSNIAGSNQTNQLDKTLQNTGQGTSQNKAGPKAKLNNDNKDSKVDVKKDESKKIDIKDPEIKGNEDISTTDLENQIDKAVQDVEEAGKELISQIADELDVTDEEVLEILNQLGMTLTDLFNPENLTQVVMEVTGTGDVAEVLMDEDLSSSLQNLLESARKMMEDIAADYETEPEEISKMLETVKNLEEKGQTQGQENEFIKGLKDKQPKDLEDKIEIKVEDKAVTTNEQVTGNKGSEKKDSQSEERSEEGKNLFSQNEGIKTPLMNPYQAMVKDLESAFSEAAGAKEAAKGTTTSQIDIINQITEHMKVNIKEEMTSMEIQLHPASLGTVKVMVEQAQGGGVTAKFTASTQEAGAALQTQLMQLRQQLDEQGIKVNAVEVTVDAHAFEQNLEQGNQQNASEQETKRQSRIRRINLGDPDLLQEDTLELDEETRLAAEMMAANGQTVDYMA</sequence>
<name>A0A1H9NE64_BUTFI</name>
<feature type="domain" description="Flagellar hook-length control protein-like C-terminal" evidence="2">
    <location>
        <begin position="351"/>
        <end position="428"/>
    </location>
</feature>
<evidence type="ECO:0000259" key="2">
    <source>
        <dbReference type="Pfam" id="PF02120"/>
    </source>
</evidence>
<protein>
    <submittedName>
        <fullName evidence="3">Flagellar hook-length control protein FliK</fullName>
    </submittedName>
</protein>
<keyword evidence="3" id="KW-0969">Cilium</keyword>
<feature type="region of interest" description="Disordered" evidence="1">
    <location>
        <begin position="51"/>
        <end position="96"/>
    </location>
</feature>
<accession>A0A1H9NE64</accession>
<dbReference type="Proteomes" id="UP000182584">
    <property type="component" value="Unassembled WGS sequence"/>
</dbReference>
<dbReference type="OrthoDB" id="1780022at2"/>
<keyword evidence="3" id="KW-0966">Cell projection</keyword>
<dbReference type="Gene3D" id="3.30.750.140">
    <property type="match status" value="1"/>
</dbReference>
<feature type="compositionally biased region" description="Basic and acidic residues" evidence="1">
    <location>
        <begin position="80"/>
        <end position="96"/>
    </location>
</feature>
<feature type="compositionally biased region" description="Polar residues" evidence="1">
    <location>
        <begin position="51"/>
        <end position="73"/>
    </location>
</feature>
<evidence type="ECO:0000256" key="1">
    <source>
        <dbReference type="SAM" id="MobiDB-lite"/>
    </source>
</evidence>
<organism evidence="3 4">
    <name type="scientific">Butyrivibrio fibrisolvens</name>
    <dbReference type="NCBI Taxonomy" id="831"/>
    <lineage>
        <taxon>Bacteria</taxon>
        <taxon>Bacillati</taxon>
        <taxon>Bacillota</taxon>
        <taxon>Clostridia</taxon>
        <taxon>Lachnospirales</taxon>
        <taxon>Lachnospiraceae</taxon>
        <taxon>Butyrivibrio</taxon>
    </lineage>
</organism>
<dbReference type="InterPro" id="IPR038610">
    <property type="entry name" value="FliK-like_C_sf"/>
</dbReference>
<evidence type="ECO:0000313" key="4">
    <source>
        <dbReference type="Proteomes" id="UP000182584"/>
    </source>
</evidence>
<dbReference type="Pfam" id="PF02120">
    <property type="entry name" value="Flg_hook"/>
    <property type="match status" value="1"/>
</dbReference>
<reference evidence="3 4" key="1">
    <citation type="submission" date="2016-10" db="EMBL/GenBank/DDBJ databases">
        <authorList>
            <person name="de Groot N.N."/>
        </authorList>
    </citation>
    <scope>NUCLEOTIDE SEQUENCE [LARGE SCALE GENOMIC DNA]</scope>
    <source>
        <strain evidence="3 4">AR40</strain>
    </source>
</reference>
<dbReference type="eggNOG" id="COG3144">
    <property type="taxonomic scope" value="Bacteria"/>
</dbReference>
<feature type="region of interest" description="Disordered" evidence="1">
    <location>
        <begin position="271"/>
        <end position="305"/>
    </location>
</feature>
<dbReference type="CDD" id="cd17470">
    <property type="entry name" value="T3SS_Flik_C"/>
    <property type="match status" value="1"/>
</dbReference>